<dbReference type="Pfam" id="PF00551">
    <property type="entry name" value="Formyl_trans_N"/>
    <property type="match status" value="1"/>
</dbReference>
<accession>A0ABY7GIW5</accession>
<proteinExistence type="predicted"/>
<gene>
    <name evidence="6" type="ORF">NM686_017130</name>
</gene>
<evidence type="ECO:0000313" key="6">
    <source>
        <dbReference type="EMBL" id="WAR44078.1"/>
    </source>
</evidence>
<keyword evidence="7" id="KW-1185">Reference proteome</keyword>
<dbReference type="InterPro" id="IPR002376">
    <property type="entry name" value="Formyl_transf_N"/>
</dbReference>
<dbReference type="RefSeq" id="WP_255189066.1">
    <property type="nucleotide sequence ID" value="NZ_CP113517.1"/>
</dbReference>
<reference evidence="6" key="1">
    <citation type="submission" date="2022-11" db="EMBL/GenBank/DDBJ databases">
        <title>Methylomonas rapida sp. nov., Carotenoid-Producing Obligate Methanotrophs with High Growth Characteristics and Biotechnological Potential.</title>
        <authorList>
            <person name="Tikhonova E.N."/>
            <person name="Suleimanov R.Z."/>
            <person name="Miroshnikov K."/>
            <person name="Oshkin I.Y."/>
            <person name="Belova S.E."/>
            <person name="Danilova O.V."/>
            <person name="Ashikhmin A."/>
            <person name="Konopkin A."/>
            <person name="But S.Y."/>
            <person name="Khmelenina V.N."/>
            <person name="Kuznetsov N."/>
            <person name="Pimenov N.V."/>
            <person name="Dedysh S.N."/>
        </authorList>
    </citation>
    <scope>NUCLEOTIDE SEQUENCE</scope>
    <source>
        <strain evidence="6">MP1</strain>
    </source>
</reference>
<dbReference type="EC" id="2.1.2.2" evidence="2"/>
<dbReference type="Proteomes" id="UP001162780">
    <property type="component" value="Chromosome"/>
</dbReference>
<keyword evidence="4" id="KW-0658">Purine biosynthesis</keyword>
<evidence type="ECO:0000256" key="3">
    <source>
        <dbReference type="ARBA" id="ARBA00022679"/>
    </source>
</evidence>
<organism evidence="6 7">
    <name type="scientific">Methylomonas rapida</name>
    <dbReference type="NCBI Taxonomy" id="2963939"/>
    <lineage>
        <taxon>Bacteria</taxon>
        <taxon>Pseudomonadati</taxon>
        <taxon>Pseudomonadota</taxon>
        <taxon>Gammaproteobacteria</taxon>
        <taxon>Methylococcales</taxon>
        <taxon>Methylococcaceae</taxon>
        <taxon>Methylomonas</taxon>
    </lineage>
</organism>
<dbReference type="SUPFAM" id="SSF53328">
    <property type="entry name" value="Formyltransferase"/>
    <property type="match status" value="1"/>
</dbReference>
<dbReference type="Gene3D" id="3.40.50.170">
    <property type="entry name" value="Formyl transferase, N-terminal domain"/>
    <property type="match status" value="1"/>
</dbReference>
<dbReference type="PANTHER" id="PTHR43369">
    <property type="entry name" value="PHOSPHORIBOSYLGLYCINAMIDE FORMYLTRANSFERASE"/>
    <property type="match status" value="1"/>
</dbReference>
<evidence type="ECO:0000259" key="5">
    <source>
        <dbReference type="Pfam" id="PF00551"/>
    </source>
</evidence>
<keyword evidence="3" id="KW-0808">Transferase</keyword>
<dbReference type="InterPro" id="IPR036477">
    <property type="entry name" value="Formyl_transf_N_sf"/>
</dbReference>
<evidence type="ECO:0000256" key="1">
    <source>
        <dbReference type="ARBA" id="ARBA00005054"/>
    </source>
</evidence>
<comment type="pathway">
    <text evidence="1">Purine metabolism; IMP biosynthesis via de novo pathway; N(2)-formyl-N(1)-(5-phospho-D-ribosyl)glycinamide from N(1)-(5-phospho-D-ribosyl)glycinamide (10-formyl THF route): step 1/1.</text>
</comment>
<evidence type="ECO:0000313" key="7">
    <source>
        <dbReference type="Proteomes" id="UP001162780"/>
    </source>
</evidence>
<evidence type="ECO:0000256" key="2">
    <source>
        <dbReference type="ARBA" id="ARBA00012254"/>
    </source>
</evidence>
<dbReference type="EMBL" id="CP113517">
    <property type="protein sequence ID" value="WAR44078.1"/>
    <property type="molecule type" value="Genomic_DNA"/>
</dbReference>
<name>A0ABY7GIW5_9GAMM</name>
<protein>
    <recommendedName>
        <fullName evidence="2">phosphoribosylglycinamide formyltransferase 1</fullName>
        <ecNumber evidence="2">2.1.2.2</ecNumber>
    </recommendedName>
</protein>
<dbReference type="PANTHER" id="PTHR43369:SF2">
    <property type="entry name" value="PHOSPHORIBOSYLGLYCINAMIDE FORMYLTRANSFERASE"/>
    <property type="match status" value="1"/>
</dbReference>
<sequence>MIHIVFLASGNGGNMKFFHQSILDDLITGVRLTVIADRECGSIYYADNNNIQNYVINYQRSATLELSTTLQKVEPDIIVTNWHKIIDKNTVANYSGRLVNLHYSLLPVFGGLIGIEPIQRAYSKGCKFIGPTCHLVDEEVDSGTILAQAVFPIIIPLEKSIDLMFRKGCLVLLNGIEIILGTNLARHRSISGGMYSPRLTFNESVFDEAFWQKVALA</sequence>
<evidence type="ECO:0000256" key="4">
    <source>
        <dbReference type="ARBA" id="ARBA00022755"/>
    </source>
</evidence>
<feature type="domain" description="Formyl transferase N-terminal" evidence="5">
    <location>
        <begin position="3"/>
        <end position="155"/>
    </location>
</feature>